<dbReference type="PROSITE" id="PS00409">
    <property type="entry name" value="PROKAR_NTER_METHYL"/>
    <property type="match status" value="1"/>
</dbReference>
<dbReference type="InterPro" id="IPR045584">
    <property type="entry name" value="Pilin-like"/>
</dbReference>
<dbReference type="NCBIfam" id="TIGR02532">
    <property type="entry name" value="IV_pilin_GFxxxE"/>
    <property type="match status" value="1"/>
</dbReference>
<dbReference type="EMBL" id="JAMXFA010000039">
    <property type="protein sequence ID" value="MCT7980533.1"/>
    <property type="molecule type" value="Genomic_DNA"/>
</dbReference>
<dbReference type="Gene3D" id="3.30.700.10">
    <property type="entry name" value="Glycoprotein, Type 4 Pilin"/>
    <property type="match status" value="1"/>
</dbReference>
<dbReference type="PANTHER" id="PTHR30093:SF44">
    <property type="entry name" value="TYPE II SECRETION SYSTEM CORE PROTEIN G"/>
    <property type="match status" value="1"/>
</dbReference>
<keyword evidence="3 6" id="KW-0812">Transmembrane</keyword>
<accession>A0ABT2NCV8</accession>
<dbReference type="Proteomes" id="UP001525961">
    <property type="component" value="Unassembled WGS sequence"/>
</dbReference>
<evidence type="ECO:0000313" key="8">
    <source>
        <dbReference type="Proteomes" id="UP001525961"/>
    </source>
</evidence>
<keyword evidence="4 6" id="KW-1133">Transmembrane helix</keyword>
<evidence type="ECO:0000313" key="7">
    <source>
        <dbReference type="EMBL" id="MCT7980533.1"/>
    </source>
</evidence>
<keyword evidence="2" id="KW-0488">Methylation</keyword>
<dbReference type="InterPro" id="IPR012902">
    <property type="entry name" value="N_methyl_site"/>
</dbReference>
<organism evidence="7 8">
    <name type="scientific">Laspinema olomoucense D3b</name>
    <dbReference type="NCBI Taxonomy" id="2953688"/>
    <lineage>
        <taxon>Bacteria</taxon>
        <taxon>Bacillati</taxon>
        <taxon>Cyanobacteriota</taxon>
        <taxon>Cyanophyceae</taxon>
        <taxon>Oscillatoriophycideae</taxon>
        <taxon>Oscillatoriales</taxon>
        <taxon>Laspinemataceae</taxon>
        <taxon>Laspinema</taxon>
        <taxon>Laspinema olomoucense</taxon>
    </lineage>
</organism>
<dbReference type="PANTHER" id="PTHR30093">
    <property type="entry name" value="GENERAL SECRETION PATHWAY PROTEIN G"/>
    <property type="match status" value="1"/>
</dbReference>
<evidence type="ECO:0000256" key="3">
    <source>
        <dbReference type="ARBA" id="ARBA00022692"/>
    </source>
</evidence>
<keyword evidence="8" id="KW-1185">Reference proteome</keyword>
<dbReference type="InterPro" id="IPR000983">
    <property type="entry name" value="Bac_GSPG_pilin"/>
</dbReference>
<comment type="caution">
    <text evidence="7">The sequence shown here is derived from an EMBL/GenBank/DDBJ whole genome shotgun (WGS) entry which is preliminary data.</text>
</comment>
<evidence type="ECO:0000256" key="4">
    <source>
        <dbReference type="ARBA" id="ARBA00022989"/>
    </source>
</evidence>
<dbReference type="PRINTS" id="PR00813">
    <property type="entry name" value="BCTERIALGSPG"/>
</dbReference>
<sequence>MKTEFKTKFLQHLNKKNREEGFTLIELLVVVIIIGILAAVALPSLLSQANKAKQVEARNNIGAMNRAQQAYHLENSNQFATQVDNLGIGIKNSSNYTYTITGGAAAPAVQVAQIDPATTGKSLKGYKGLAYTATGTTPTEVLTLARLCEAQNPGAQAVDPTTTACGGTDKDLAN</sequence>
<feature type="transmembrane region" description="Helical" evidence="6">
    <location>
        <begin position="21"/>
        <end position="46"/>
    </location>
</feature>
<dbReference type="RefSeq" id="WP_261236927.1">
    <property type="nucleotide sequence ID" value="NZ_JAMXFA010000039.1"/>
</dbReference>
<protein>
    <submittedName>
        <fullName evidence="7">Prepilin-type N-terminal cleavage/methylation domain-containing protein</fullName>
    </submittedName>
</protein>
<evidence type="ECO:0000256" key="6">
    <source>
        <dbReference type="SAM" id="Phobius"/>
    </source>
</evidence>
<comment type="subcellular location">
    <subcellularLocation>
        <location evidence="1">Membrane</location>
        <topology evidence="1">Single-pass membrane protein</topology>
    </subcellularLocation>
</comment>
<name>A0ABT2NCV8_9CYAN</name>
<dbReference type="InterPro" id="IPR031975">
    <property type="entry name" value="Pilin_GH"/>
</dbReference>
<reference evidence="7 8" key="1">
    <citation type="journal article" date="2022" name="Front. Microbiol.">
        <title>High genomic differentiation and limited gene flow indicate recent cryptic speciation within the genus Laspinema (cyanobacteria).</title>
        <authorList>
            <person name="Stanojkovic A."/>
            <person name="Skoupy S."/>
            <person name="Skaloud P."/>
            <person name="Dvorak P."/>
        </authorList>
    </citation>
    <scope>NUCLEOTIDE SEQUENCE [LARGE SCALE GENOMIC DNA]</scope>
    <source>
        <strain evidence="7 8">D3b</strain>
    </source>
</reference>
<gene>
    <name evidence="7" type="ORF">NG792_22675</name>
</gene>
<evidence type="ECO:0000256" key="1">
    <source>
        <dbReference type="ARBA" id="ARBA00004167"/>
    </source>
</evidence>
<evidence type="ECO:0000256" key="5">
    <source>
        <dbReference type="ARBA" id="ARBA00023136"/>
    </source>
</evidence>
<keyword evidence="5 6" id="KW-0472">Membrane</keyword>
<dbReference type="SUPFAM" id="SSF54523">
    <property type="entry name" value="Pili subunits"/>
    <property type="match status" value="1"/>
</dbReference>
<dbReference type="Pfam" id="PF07963">
    <property type="entry name" value="N_methyl"/>
    <property type="match status" value="1"/>
</dbReference>
<dbReference type="Pfam" id="PF16734">
    <property type="entry name" value="Pilin_GH"/>
    <property type="match status" value="1"/>
</dbReference>
<evidence type="ECO:0000256" key="2">
    <source>
        <dbReference type="ARBA" id="ARBA00022481"/>
    </source>
</evidence>
<proteinExistence type="predicted"/>